<reference evidence="1" key="1">
    <citation type="journal article" date="2014" name="Int. J. Syst. Evol. Microbiol.">
        <title>Complete genome sequence of Corynebacterium casei LMG S-19264T (=DSM 44701T), isolated from a smear-ripened cheese.</title>
        <authorList>
            <consortium name="US DOE Joint Genome Institute (JGI-PGF)"/>
            <person name="Walter F."/>
            <person name="Albersmeier A."/>
            <person name="Kalinowski J."/>
            <person name="Ruckert C."/>
        </authorList>
    </citation>
    <scope>NUCLEOTIDE SEQUENCE</scope>
    <source>
        <strain evidence="1">JCM 19831</strain>
    </source>
</reference>
<organism evidence="1 2">
    <name type="scientific">Dactylosporangium sucinum</name>
    <dbReference type="NCBI Taxonomy" id="1424081"/>
    <lineage>
        <taxon>Bacteria</taxon>
        <taxon>Bacillati</taxon>
        <taxon>Actinomycetota</taxon>
        <taxon>Actinomycetes</taxon>
        <taxon>Micromonosporales</taxon>
        <taxon>Micromonosporaceae</taxon>
        <taxon>Dactylosporangium</taxon>
    </lineage>
</organism>
<gene>
    <name evidence="1" type="ORF">GCM10007977_027160</name>
</gene>
<name>A0A917WS91_9ACTN</name>
<evidence type="ECO:0000313" key="2">
    <source>
        <dbReference type="Proteomes" id="UP000642070"/>
    </source>
</evidence>
<accession>A0A917WS91</accession>
<proteinExistence type="predicted"/>
<dbReference type="AlphaFoldDB" id="A0A917WS91"/>
<dbReference type="EMBL" id="BMPI01000011">
    <property type="protein sequence ID" value="GGM24615.1"/>
    <property type="molecule type" value="Genomic_DNA"/>
</dbReference>
<keyword evidence="2" id="KW-1185">Reference proteome</keyword>
<reference evidence="1" key="2">
    <citation type="submission" date="2020-09" db="EMBL/GenBank/DDBJ databases">
        <authorList>
            <person name="Sun Q."/>
            <person name="Ohkuma M."/>
        </authorList>
    </citation>
    <scope>NUCLEOTIDE SEQUENCE</scope>
    <source>
        <strain evidence="1">JCM 19831</strain>
    </source>
</reference>
<comment type="caution">
    <text evidence="1">The sequence shown here is derived from an EMBL/GenBank/DDBJ whole genome shotgun (WGS) entry which is preliminary data.</text>
</comment>
<dbReference type="Proteomes" id="UP000642070">
    <property type="component" value="Unassembled WGS sequence"/>
</dbReference>
<protein>
    <submittedName>
        <fullName evidence="1">Uncharacterized protein</fullName>
    </submittedName>
</protein>
<evidence type="ECO:0000313" key="1">
    <source>
        <dbReference type="EMBL" id="GGM24615.1"/>
    </source>
</evidence>
<sequence>MITSAATTDNNPPSTRFRARTGTELWAARAELFPRLAFLSQVRRQLVGLPSNWLEPVKERLAELQVAASAWDTQAAPAPEWLSRVTSESQTRLKLCTFDDDEGVARIYDMHARFTPGAGRVHFRMDRGNGRLTIGYIGEKLGI</sequence>